<name>A0A6A5UTS2_9PLEO</name>
<organism evidence="2 3">
    <name type="scientific">Bimuria novae-zelandiae CBS 107.79</name>
    <dbReference type="NCBI Taxonomy" id="1447943"/>
    <lineage>
        <taxon>Eukaryota</taxon>
        <taxon>Fungi</taxon>
        <taxon>Dikarya</taxon>
        <taxon>Ascomycota</taxon>
        <taxon>Pezizomycotina</taxon>
        <taxon>Dothideomycetes</taxon>
        <taxon>Pleosporomycetidae</taxon>
        <taxon>Pleosporales</taxon>
        <taxon>Massarineae</taxon>
        <taxon>Didymosphaeriaceae</taxon>
        <taxon>Bimuria</taxon>
    </lineage>
</organism>
<feature type="region of interest" description="Disordered" evidence="1">
    <location>
        <begin position="1"/>
        <end position="56"/>
    </location>
</feature>
<evidence type="ECO:0000256" key="1">
    <source>
        <dbReference type="SAM" id="MobiDB-lite"/>
    </source>
</evidence>
<dbReference type="GO" id="GO:0008168">
    <property type="term" value="F:methyltransferase activity"/>
    <property type="evidence" value="ECO:0007669"/>
    <property type="project" value="UniProtKB-KW"/>
</dbReference>
<protein>
    <submittedName>
        <fullName evidence="2">S-adenosyl-L-methionine-dependent methyltransferase</fullName>
    </submittedName>
</protein>
<proteinExistence type="predicted"/>
<dbReference type="OrthoDB" id="2013972at2759"/>
<dbReference type="Gene3D" id="3.40.50.150">
    <property type="entry name" value="Vaccinia Virus protein VP39"/>
    <property type="match status" value="1"/>
</dbReference>
<dbReference type="Pfam" id="PF13489">
    <property type="entry name" value="Methyltransf_23"/>
    <property type="match status" value="1"/>
</dbReference>
<keyword evidence="3" id="KW-1185">Reference proteome</keyword>
<dbReference type="EMBL" id="ML976786">
    <property type="protein sequence ID" value="KAF1964487.1"/>
    <property type="molecule type" value="Genomic_DNA"/>
</dbReference>
<reference evidence="2" key="1">
    <citation type="journal article" date="2020" name="Stud. Mycol.">
        <title>101 Dothideomycetes genomes: a test case for predicting lifestyles and emergence of pathogens.</title>
        <authorList>
            <person name="Haridas S."/>
            <person name="Albert R."/>
            <person name="Binder M."/>
            <person name="Bloem J."/>
            <person name="Labutti K."/>
            <person name="Salamov A."/>
            <person name="Andreopoulos B."/>
            <person name="Baker S."/>
            <person name="Barry K."/>
            <person name="Bills G."/>
            <person name="Bluhm B."/>
            <person name="Cannon C."/>
            <person name="Castanera R."/>
            <person name="Culley D."/>
            <person name="Daum C."/>
            <person name="Ezra D."/>
            <person name="Gonzalez J."/>
            <person name="Henrissat B."/>
            <person name="Kuo A."/>
            <person name="Liang C."/>
            <person name="Lipzen A."/>
            <person name="Lutzoni F."/>
            <person name="Magnuson J."/>
            <person name="Mondo S."/>
            <person name="Nolan M."/>
            <person name="Ohm R."/>
            <person name="Pangilinan J."/>
            <person name="Park H.-J."/>
            <person name="Ramirez L."/>
            <person name="Alfaro M."/>
            <person name="Sun H."/>
            <person name="Tritt A."/>
            <person name="Yoshinaga Y."/>
            <person name="Zwiers L.-H."/>
            <person name="Turgeon B."/>
            <person name="Goodwin S."/>
            <person name="Spatafora J."/>
            <person name="Crous P."/>
            <person name="Grigoriev I."/>
        </authorList>
    </citation>
    <scope>NUCLEOTIDE SEQUENCE</scope>
    <source>
        <strain evidence="2">CBS 107.79</strain>
    </source>
</reference>
<dbReference type="AlphaFoldDB" id="A0A6A5UTS2"/>
<dbReference type="InterPro" id="IPR029063">
    <property type="entry name" value="SAM-dependent_MTases_sf"/>
</dbReference>
<dbReference type="PANTHER" id="PTHR43591:SF31">
    <property type="entry name" value="LAEA-LIKE, PUTATIVE (AFU_ORTHOLOGUE AFUA_8G01930)-RELATED"/>
    <property type="match status" value="1"/>
</dbReference>
<feature type="compositionally biased region" description="Basic and acidic residues" evidence="1">
    <location>
        <begin position="1"/>
        <end position="14"/>
    </location>
</feature>
<sequence>MPLSDRRPSTHVEDAEPGASGCHESASNETRPKTENNAPVDSGVDASSASEYDQENSGDHLLEAHNNADDDSFADEGYDGSDASSFLSSILSEVRRGVEIEGRTYASYGRHEYGMPMDEKELDRQDLQHHKYNLLLNDRFYVAPIPDEQLQESGSRVLDLGTGTGIWAMDMADKFPSAEIIGVDIAPTQPSFVPPNCIFEIDDVEDDWPYRPAHFDFVHGRDLMTAVRDWPRLIQQAYTHLKPGGWIQLASTIPGALTDDDTIPPNSGYVESGRVYFEIADKMGAPLDAPRSWAEQMREAGFTHVQDIVYKLPMGSWPRSKRLRTVGRLEQIMMLEGGFEAYMLRGYTQVLGGRPEELQVILALAKRELKDPNIHTYVQFHVTYGMKPQ</sequence>
<evidence type="ECO:0000313" key="3">
    <source>
        <dbReference type="Proteomes" id="UP000800036"/>
    </source>
</evidence>
<gene>
    <name evidence="2" type="ORF">BU23DRAFT_492526</name>
</gene>
<dbReference type="Proteomes" id="UP000800036">
    <property type="component" value="Unassembled WGS sequence"/>
</dbReference>
<dbReference type="GO" id="GO:0032259">
    <property type="term" value="P:methylation"/>
    <property type="evidence" value="ECO:0007669"/>
    <property type="project" value="UniProtKB-KW"/>
</dbReference>
<keyword evidence="2" id="KW-0808">Transferase</keyword>
<keyword evidence="2" id="KW-0489">Methyltransferase</keyword>
<feature type="compositionally biased region" description="Polar residues" evidence="1">
    <location>
        <begin position="25"/>
        <end position="51"/>
    </location>
</feature>
<dbReference type="CDD" id="cd02440">
    <property type="entry name" value="AdoMet_MTases"/>
    <property type="match status" value="1"/>
</dbReference>
<dbReference type="SUPFAM" id="SSF53335">
    <property type="entry name" value="S-adenosyl-L-methionine-dependent methyltransferases"/>
    <property type="match status" value="1"/>
</dbReference>
<dbReference type="PANTHER" id="PTHR43591">
    <property type="entry name" value="METHYLTRANSFERASE"/>
    <property type="match status" value="1"/>
</dbReference>
<accession>A0A6A5UTS2</accession>
<evidence type="ECO:0000313" key="2">
    <source>
        <dbReference type="EMBL" id="KAF1964487.1"/>
    </source>
</evidence>